<evidence type="ECO:0000313" key="5">
    <source>
        <dbReference type="Proteomes" id="UP000621631"/>
    </source>
</evidence>
<dbReference type="AlphaFoldDB" id="A0AAC9IYC4"/>
<dbReference type="PANTHER" id="PTHR36443">
    <property type="entry name" value="BSR5223 PROTEIN"/>
    <property type="match status" value="1"/>
</dbReference>
<evidence type="ECO:0000313" key="4">
    <source>
        <dbReference type="Proteomes" id="UP000182945"/>
    </source>
</evidence>
<keyword evidence="1" id="KW-0472">Membrane</keyword>
<dbReference type="PANTHER" id="PTHR36443:SF1">
    <property type="entry name" value="BSR5223 PROTEIN"/>
    <property type="match status" value="1"/>
</dbReference>
<dbReference type="GeneID" id="71514365"/>
<reference evidence="2 4" key="1">
    <citation type="submission" date="2016-11" db="EMBL/GenBank/DDBJ databases">
        <title>Complete genome sequencing of Virgibacillus halodenitrificans PDB-F2.</title>
        <authorList>
            <person name="Sun Z."/>
            <person name="Zhou Y."/>
            <person name="Li H."/>
        </authorList>
    </citation>
    <scope>NUCLEOTIDE SEQUENCE [LARGE SCALE GENOMIC DNA]</scope>
    <source>
        <strain evidence="2 4">PDB-F2</strain>
    </source>
</reference>
<proteinExistence type="predicted"/>
<dbReference type="EMBL" id="JACWEZ010000009">
    <property type="protein sequence ID" value="MBD1223786.1"/>
    <property type="molecule type" value="Genomic_DNA"/>
</dbReference>
<gene>
    <name evidence="2" type="ORF">BME96_08170</name>
    <name evidence="3" type="ORF">IC602_14370</name>
</gene>
<dbReference type="Pfam" id="PF11146">
    <property type="entry name" value="DUF2905"/>
    <property type="match status" value="1"/>
</dbReference>
<evidence type="ECO:0000256" key="1">
    <source>
        <dbReference type="SAM" id="Phobius"/>
    </source>
</evidence>
<dbReference type="Proteomes" id="UP000182945">
    <property type="component" value="Chromosome"/>
</dbReference>
<name>A0AAC9IYC4_VIRHA</name>
<evidence type="ECO:0000313" key="2">
    <source>
        <dbReference type="EMBL" id="APC48151.1"/>
    </source>
</evidence>
<reference evidence="3 5" key="2">
    <citation type="submission" date="2020-09" db="EMBL/GenBank/DDBJ databases">
        <title>Draft Genome Sequences of Oil-Oxidizing Bacteria Halomonas titanicae, Marinobacter lutaoensis, and Virgibacillus halodenitrificans Isolated from Highly Saline Environments.</title>
        <authorList>
            <person name="Grouzdev D.S."/>
            <person name="Sokolova D.S."/>
            <person name="Semenova E.M."/>
            <person name="Borzenkov I.A."/>
            <person name="Bidzhieva S.K."/>
            <person name="Poltaraus A.B."/>
            <person name="Nazina T.N."/>
        </authorList>
    </citation>
    <scope>NUCLEOTIDE SEQUENCE [LARGE SCALE GENOMIC DNA]</scope>
    <source>
        <strain evidence="3 5">VKM B-3472D</strain>
    </source>
</reference>
<dbReference type="Proteomes" id="UP000621631">
    <property type="component" value="Unassembled WGS sequence"/>
</dbReference>
<keyword evidence="1" id="KW-0812">Transmembrane</keyword>
<keyword evidence="1" id="KW-1133">Transmembrane helix</keyword>
<protein>
    <submittedName>
        <fullName evidence="3">DUF2905 domain-containing protein</fullName>
    </submittedName>
</protein>
<dbReference type="RefSeq" id="WP_019376825.1">
    <property type="nucleotide sequence ID" value="NZ_CP017962.1"/>
</dbReference>
<evidence type="ECO:0000313" key="3">
    <source>
        <dbReference type="EMBL" id="MBD1223786.1"/>
    </source>
</evidence>
<dbReference type="InterPro" id="IPR021320">
    <property type="entry name" value="DUF2905"/>
</dbReference>
<organism evidence="2 4">
    <name type="scientific">Virgibacillus halodenitrificans</name>
    <name type="common">Bacillus halodenitrificans</name>
    <dbReference type="NCBI Taxonomy" id="1482"/>
    <lineage>
        <taxon>Bacteria</taxon>
        <taxon>Bacillati</taxon>
        <taxon>Bacillota</taxon>
        <taxon>Bacilli</taxon>
        <taxon>Bacillales</taxon>
        <taxon>Bacillaceae</taxon>
        <taxon>Virgibacillus</taxon>
    </lineage>
</organism>
<dbReference type="KEGG" id="vhl:BME96_08170"/>
<feature type="transmembrane region" description="Helical" evidence="1">
    <location>
        <begin position="46"/>
        <end position="64"/>
    </location>
</feature>
<keyword evidence="5" id="KW-1185">Reference proteome</keyword>
<accession>A0AAC9IYC4</accession>
<dbReference type="EMBL" id="CP017962">
    <property type="protein sequence ID" value="APC48151.1"/>
    <property type="molecule type" value="Genomic_DNA"/>
</dbReference>
<feature type="transmembrane region" description="Helical" evidence="1">
    <location>
        <begin position="7"/>
        <end position="26"/>
    </location>
</feature>
<sequence length="67" mass="7620">MINNFGKIFLLLGVVFLIIGFIWTFIGKLPGDISFRKGNMTFHFPIMTSIIISIIITAILFLIGKFR</sequence>